<sequence>MIGGSHGPIFSGLDDGSHRPIAICGQPHGTPGKISAVLSVDEKQRERAPDPGVPRKAFPP</sequence>
<dbReference type="EMBL" id="LAXD01000001">
    <property type="protein sequence ID" value="KWW99330.1"/>
    <property type="molecule type" value="Genomic_DNA"/>
</dbReference>
<dbReference type="Proteomes" id="UP000070188">
    <property type="component" value="Unassembled WGS sequence"/>
</dbReference>
<keyword evidence="2" id="KW-0067">ATP-binding</keyword>
<protein>
    <submittedName>
        <fullName evidence="2">UvrD/REP helicase</fullName>
    </submittedName>
</protein>
<name>A0A132MN85_9ACTN</name>
<dbReference type="STRING" id="1469144.LI90_964"/>
<comment type="caution">
    <text evidence="2">The sequence shown here is derived from an EMBL/GenBank/DDBJ whole genome shotgun (WGS) entry which is preliminary data.</text>
</comment>
<feature type="region of interest" description="Disordered" evidence="1">
    <location>
        <begin position="41"/>
        <end position="60"/>
    </location>
</feature>
<keyword evidence="3" id="KW-1185">Reference proteome</keyword>
<evidence type="ECO:0000313" key="3">
    <source>
        <dbReference type="Proteomes" id="UP000070188"/>
    </source>
</evidence>
<dbReference type="GO" id="GO:0004386">
    <property type="term" value="F:helicase activity"/>
    <property type="evidence" value="ECO:0007669"/>
    <property type="project" value="UniProtKB-KW"/>
</dbReference>
<proteinExistence type="predicted"/>
<dbReference type="AlphaFoldDB" id="A0A132MN85"/>
<evidence type="ECO:0000256" key="1">
    <source>
        <dbReference type="SAM" id="MobiDB-lite"/>
    </source>
</evidence>
<gene>
    <name evidence="2" type="ORF">LI90_964</name>
</gene>
<feature type="region of interest" description="Disordered" evidence="1">
    <location>
        <begin position="1"/>
        <end position="34"/>
    </location>
</feature>
<keyword evidence="2" id="KW-0378">Hydrolase</keyword>
<evidence type="ECO:0000313" key="2">
    <source>
        <dbReference type="EMBL" id="KWW99330.1"/>
    </source>
</evidence>
<keyword evidence="2" id="KW-0547">Nucleotide-binding</keyword>
<accession>A0A132MN85</accession>
<keyword evidence="2" id="KW-0347">Helicase</keyword>
<organism evidence="2 3">
    <name type="scientific">Carbonactinospora thermoautotrophica</name>
    <dbReference type="NCBI Taxonomy" id="1469144"/>
    <lineage>
        <taxon>Bacteria</taxon>
        <taxon>Bacillati</taxon>
        <taxon>Actinomycetota</taxon>
        <taxon>Actinomycetes</taxon>
        <taxon>Kitasatosporales</taxon>
        <taxon>Carbonactinosporaceae</taxon>
        <taxon>Carbonactinospora</taxon>
    </lineage>
</organism>
<reference evidence="3" key="1">
    <citation type="submission" date="2015-04" db="EMBL/GenBank/DDBJ databases">
        <title>Physiological reanalysis, assessment of diazotrophy, and genome sequences of multiple isolates of Streptomyces thermoautotrophicus.</title>
        <authorList>
            <person name="MacKellar D.C."/>
            <person name="Lieber L."/>
            <person name="Norman J."/>
            <person name="Bolger A."/>
            <person name="Tobin C."/>
            <person name="Murray J.W."/>
            <person name="Chang R."/>
            <person name="Ford T."/>
            <person name="Nguyen P.Q."/>
            <person name="Woodward J."/>
            <person name="Permingeat H."/>
            <person name="Joshi N.S."/>
            <person name="Silver P.A."/>
            <person name="Usadel B."/>
            <person name="Rutherford A.W."/>
            <person name="Friesen M."/>
            <person name="Prell J."/>
        </authorList>
    </citation>
    <scope>NUCLEOTIDE SEQUENCE [LARGE SCALE GENOMIC DNA]</scope>
    <source>
        <strain evidence="3">H1</strain>
    </source>
</reference>